<protein>
    <submittedName>
        <fullName evidence="1">Uncharacterized protein</fullName>
    </submittedName>
</protein>
<dbReference type="OrthoDB" id="5331891at2759"/>
<dbReference type="EMBL" id="AMYD01000514">
    <property type="protein sequence ID" value="EQB57343.1"/>
    <property type="molecule type" value="Genomic_DNA"/>
</dbReference>
<proteinExistence type="predicted"/>
<sequence length="128" mass="14495">MAELALGIVGVVPVVLGAITAYKHVTVKVKLFRHSFKEVKRMYKILRTQRQVFSNECLLWLEFVINDSDVASAMASDPGHEGWNDPRLDSTFQSRLKDNYEPWLEVTKEIAEAVHSIENHLEALATKG</sequence>
<gene>
    <name evidence="1" type="ORF">CGLO_02534</name>
</gene>
<dbReference type="PANTHER" id="PTHR35186">
    <property type="entry name" value="ANK_REP_REGION DOMAIN-CONTAINING PROTEIN"/>
    <property type="match status" value="1"/>
</dbReference>
<evidence type="ECO:0000313" key="2">
    <source>
        <dbReference type="Proteomes" id="UP000015530"/>
    </source>
</evidence>
<dbReference type="HOGENOM" id="CLU_1959393_0_0_1"/>
<organism evidence="1 2">
    <name type="scientific">Colletotrichum gloeosporioides (strain Cg-14)</name>
    <name type="common">Anthracnose fungus</name>
    <name type="synonym">Glomerella cingulata</name>
    <dbReference type="NCBI Taxonomy" id="1237896"/>
    <lineage>
        <taxon>Eukaryota</taxon>
        <taxon>Fungi</taxon>
        <taxon>Dikarya</taxon>
        <taxon>Ascomycota</taxon>
        <taxon>Pezizomycotina</taxon>
        <taxon>Sordariomycetes</taxon>
        <taxon>Hypocreomycetidae</taxon>
        <taxon>Glomerellales</taxon>
        <taxon>Glomerellaceae</taxon>
        <taxon>Colletotrichum</taxon>
        <taxon>Colletotrichum gloeosporioides species complex</taxon>
    </lineage>
</organism>
<dbReference type="PANTHER" id="PTHR35186:SF4">
    <property type="entry name" value="PRION-INHIBITION AND PROPAGATION HELO DOMAIN-CONTAINING PROTEIN"/>
    <property type="match status" value="1"/>
</dbReference>
<dbReference type="Proteomes" id="UP000015530">
    <property type="component" value="Unassembled WGS sequence"/>
</dbReference>
<accession>T0KY02</accession>
<dbReference type="AlphaFoldDB" id="T0KY02"/>
<name>T0KY02_COLGC</name>
<evidence type="ECO:0000313" key="1">
    <source>
        <dbReference type="EMBL" id="EQB57343.1"/>
    </source>
</evidence>
<reference evidence="2" key="1">
    <citation type="journal article" date="2013" name="Mol. Plant Microbe Interact.">
        <title>Global aspects of pacC regulation of pathogenicity genes in Colletotrichum gloeosporioides as revealed by transcriptome analysis.</title>
        <authorList>
            <person name="Alkan N."/>
            <person name="Meng X."/>
            <person name="Friedlander G."/>
            <person name="Reuveni E."/>
            <person name="Sukno S."/>
            <person name="Sherman A."/>
            <person name="Thon M."/>
            <person name="Fluhr R."/>
            <person name="Prusky D."/>
        </authorList>
    </citation>
    <scope>NUCLEOTIDE SEQUENCE [LARGE SCALE GENOMIC DNA]</scope>
    <source>
        <strain evidence="2">Cg-14</strain>
    </source>
</reference>
<comment type="caution">
    <text evidence="1">The sequence shown here is derived from an EMBL/GenBank/DDBJ whole genome shotgun (WGS) entry which is preliminary data.</text>
</comment>
<dbReference type="STRING" id="1237896.T0KY02"/>